<name>A0A2N6CWC0_9GAMM</name>
<dbReference type="GO" id="GO:0005737">
    <property type="term" value="C:cytoplasm"/>
    <property type="evidence" value="ECO:0007669"/>
    <property type="project" value="UniProtKB-SubCell"/>
</dbReference>
<feature type="domain" description="N-acetyltransferase" evidence="9">
    <location>
        <begin position="305"/>
        <end position="451"/>
    </location>
</feature>
<keyword evidence="4 8" id="KW-0028">Amino-acid biosynthesis</keyword>
<comment type="subcellular location">
    <subcellularLocation>
        <location evidence="8">Cytoplasm</location>
    </subcellularLocation>
</comment>
<dbReference type="SUPFAM" id="SSF55729">
    <property type="entry name" value="Acyl-CoA N-acyltransferases (Nat)"/>
    <property type="match status" value="1"/>
</dbReference>
<dbReference type="InterPro" id="IPR000182">
    <property type="entry name" value="GNAT_dom"/>
</dbReference>
<evidence type="ECO:0000256" key="2">
    <source>
        <dbReference type="ARBA" id="ARBA00009145"/>
    </source>
</evidence>
<evidence type="ECO:0000256" key="5">
    <source>
        <dbReference type="ARBA" id="ARBA00022679"/>
    </source>
</evidence>
<comment type="similarity">
    <text evidence="2 8">Belongs to the acetyltransferase family. ArgA subfamily.</text>
</comment>
<gene>
    <name evidence="8" type="primary">argA</name>
    <name evidence="10" type="ORF">C0630_10200</name>
</gene>
<evidence type="ECO:0000256" key="1">
    <source>
        <dbReference type="ARBA" id="ARBA00004925"/>
    </source>
</evidence>
<dbReference type="NCBIfam" id="TIGR01890">
    <property type="entry name" value="N-Ac-Glu-synth"/>
    <property type="match status" value="1"/>
</dbReference>
<dbReference type="CDD" id="cd04301">
    <property type="entry name" value="NAT_SF"/>
    <property type="match status" value="1"/>
</dbReference>
<dbReference type="InterPro" id="IPR036393">
    <property type="entry name" value="AceGlu_kinase-like_sf"/>
</dbReference>
<keyword evidence="8" id="KW-0963">Cytoplasm</keyword>
<dbReference type="InterPro" id="IPR033719">
    <property type="entry name" value="NAGS_kin"/>
</dbReference>
<evidence type="ECO:0000313" key="11">
    <source>
        <dbReference type="Proteomes" id="UP000235015"/>
    </source>
</evidence>
<evidence type="ECO:0000259" key="9">
    <source>
        <dbReference type="PROSITE" id="PS51186"/>
    </source>
</evidence>
<keyword evidence="5 8" id="KW-0808">Transferase</keyword>
<dbReference type="Proteomes" id="UP000235015">
    <property type="component" value="Unassembled WGS sequence"/>
</dbReference>
<dbReference type="NCBIfam" id="NF003641">
    <property type="entry name" value="PRK05279.1"/>
    <property type="match status" value="1"/>
</dbReference>
<dbReference type="GO" id="GO:0006526">
    <property type="term" value="P:L-arginine biosynthetic process"/>
    <property type="evidence" value="ECO:0007669"/>
    <property type="project" value="UniProtKB-UniRule"/>
</dbReference>
<sequence>MFALTGTVRVANNRKNKHDPFVDWFRNSSPYIHAHRGKTVVILFGGEAVAEESFADLIHDISLMHGLGIKLVLVHGARPQIEERLGLHQTEMQYINGLRVTDEAALACVKDATGAGRVEIEARLSMGLANSPMAGVHIRVVSGNFVTAQPIGIRNGIDYGHTGMVRRIDADAIQRVVDAGAIALVPSLGYSPTGEVFNLGAADVASAVAIALGADKLIMLIEGKGVTDTRGKVLTNVIPREVESIMQRRRSLPEELVQQLNCAVKACRGGVKRTHLIGRQMDGALLKELFTRDGVGTLLTAEPYEEIRGARIDDIGGILELLGPLETNGTLVRRSRDLLETEIERFTVVELDGTIIGCASLHPYVEERIGELAGVAVHPAYRNSGRGDALLAHMERRALSAGINRLFVLTTQTAHWFRERGFVPTQVNTLPMAKQQLYNYQRNSKVFIKGL</sequence>
<dbReference type="Gene3D" id="3.40.630.30">
    <property type="match status" value="1"/>
</dbReference>
<dbReference type="InterPro" id="IPR016181">
    <property type="entry name" value="Acyl_CoA_acyltransferase"/>
</dbReference>
<dbReference type="CDD" id="cd04237">
    <property type="entry name" value="AAK_NAGS-ABP"/>
    <property type="match status" value="1"/>
</dbReference>
<dbReference type="InterPro" id="IPR001048">
    <property type="entry name" value="Asp/Glu/Uridylate_kinase"/>
</dbReference>
<dbReference type="SUPFAM" id="SSF53633">
    <property type="entry name" value="Carbamate kinase-like"/>
    <property type="match status" value="1"/>
</dbReference>
<keyword evidence="3 8" id="KW-0055">Arginine biosynthesis</keyword>
<dbReference type="PIRSF" id="PIRSF000423">
    <property type="entry name" value="ArgA"/>
    <property type="match status" value="1"/>
</dbReference>
<evidence type="ECO:0000313" key="10">
    <source>
        <dbReference type="EMBL" id="PLX61533.1"/>
    </source>
</evidence>
<accession>A0A2N6CWC0</accession>
<comment type="pathway">
    <text evidence="1 8">Amino-acid biosynthesis; L-arginine biosynthesis; N(2)-acetyl-L-ornithine from L-glutamate: step 1/4.</text>
</comment>
<organism evidence="10 11">
    <name type="scientific">Sedimenticola selenatireducens</name>
    <dbReference type="NCBI Taxonomy" id="191960"/>
    <lineage>
        <taxon>Bacteria</taxon>
        <taxon>Pseudomonadati</taxon>
        <taxon>Pseudomonadota</taxon>
        <taxon>Gammaproteobacteria</taxon>
        <taxon>Chromatiales</taxon>
        <taxon>Sedimenticolaceae</taxon>
        <taxon>Sedimenticola</taxon>
    </lineage>
</organism>
<evidence type="ECO:0000256" key="8">
    <source>
        <dbReference type="HAMAP-Rule" id="MF_01105"/>
    </source>
</evidence>
<dbReference type="Gene3D" id="3.40.1160.10">
    <property type="entry name" value="Acetylglutamate kinase-like"/>
    <property type="match status" value="1"/>
</dbReference>
<dbReference type="AlphaFoldDB" id="A0A2N6CWC0"/>
<dbReference type="Pfam" id="PF00583">
    <property type="entry name" value="Acetyltransf_1"/>
    <property type="match status" value="1"/>
</dbReference>
<dbReference type="GO" id="GO:0004042">
    <property type="term" value="F:L-glutamate N-acetyltransferase activity"/>
    <property type="evidence" value="ECO:0007669"/>
    <property type="project" value="UniProtKB-UniRule"/>
</dbReference>
<dbReference type="HAMAP" id="MF_01105">
    <property type="entry name" value="N_acetyl_glu_synth"/>
    <property type="match status" value="1"/>
</dbReference>
<dbReference type="PANTHER" id="PTHR30602">
    <property type="entry name" value="AMINO-ACID ACETYLTRANSFERASE"/>
    <property type="match status" value="1"/>
</dbReference>
<dbReference type="Pfam" id="PF00696">
    <property type="entry name" value="AA_kinase"/>
    <property type="match status" value="1"/>
</dbReference>
<evidence type="ECO:0000256" key="4">
    <source>
        <dbReference type="ARBA" id="ARBA00022605"/>
    </source>
</evidence>
<dbReference type="EMBL" id="PKUN01000014">
    <property type="protein sequence ID" value="PLX61533.1"/>
    <property type="molecule type" value="Genomic_DNA"/>
</dbReference>
<evidence type="ECO:0000256" key="7">
    <source>
        <dbReference type="ARBA" id="ARBA00048372"/>
    </source>
</evidence>
<comment type="catalytic activity">
    <reaction evidence="7 8">
        <text>L-glutamate + acetyl-CoA = N-acetyl-L-glutamate + CoA + H(+)</text>
        <dbReference type="Rhea" id="RHEA:24292"/>
        <dbReference type="ChEBI" id="CHEBI:15378"/>
        <dbReference type="ChEBI" id="CHEBI:29985"/>
        <dbReference type="ChEBI" id="CHEBI:44337"/>
        <dbReference type="ChEBI" id="CHEBI:57287"/>
        <dbReference type="ChEBI" id="CHEBI:57288"/>
        <dbReference type="EC" id="2.3.1.1"/>
    </reaction>
</comment>
<dbReference type="UniPathway" id="UPA00068">
    <property type="reaction ID" value="UER00106"/>
</dbReference>
<dbReference type="PROSITE" id="PS51186">
    <property type="entry name" value="GNAT"/>
    <property type="match status" value="1"/>
</dbReference>
<proteinExistence type="inferred from homology"/>
<dbReference type="EC" id="2.3.1.1" evidence="8"/>
<evidence type="ECO:0000256" key="6">
    <source>
        <dbReference type="ARBA" id="ARBA00023315"/>
    </source>
</evidence>
<dbReference type="InterPro" id="IPR010167">
    <property type="entry name" value="NH2A_AcTrfase"/>
</dbReference>
<comment type="caution">
    <text evidence="10">The sequence shown here is derived from an EMBL/GenBank/DDBJ whole genome shotgun (WGS) entry which is preliminary data.</text>
</comment>
<dbReference type="PANTHER" id="PTHR30602:SF12">
    <property type="entry name" value="AMINO-ACID ACETYLTRANSFERASE NAGS1, CHLOROPLASTIC-RELATED"/>
    <property type="match status" value="1"/>
</dbReference>
<reference evidence="10 11" key="1">
    <citation type="submission" date="2017-11" db="EMBL/GenBank/DDBJ databases">
        <title>Genome-resolved metagenomics identifies genetic mobility, metabolic interactions, and unexpected diversity in perchlorate-reducing communities.</title>
        <authorList>
            <person name="Barnum T.P."/>
            <person name="Figueroa I.A."/>
            <person name="Carlstrom C.I."/>
            <person name="Lucas L.N."/>
            <person name="Engelbrektson A.L."/>
            <person name="Coates J.D."/>
        </authorList>
    </citation>
    <scope>NUCLEOTIDE SEQUENCE [LARGE SCALE GENOMIC DNA]</scope>
    <source>
        <strain evidence="10">BM301</strain>
    </source>
</reference>
<protein>
    <recommendedName>
        <fullName evidence="8">Amino-acid acetyltransferase</fullName>
        <ecNumber evidence="8">2.3.1.1</ecNumber>
    </recommendedName>
    <alternativeName>
        <fullName evidence="8">N-acetylglutamate synthase</fullName>
        <shortName evidence="8">AGS</shortName>
        <shortName evidence="8">NAGS</shortName>
    </alternativeName>
</protein>
<comment type="miscellaneous">
    <text evidence="8">In bacteria which possess the bifunctional enzyme ornithine acetyltransferase/N-acetylglutamate synthase (ArgJ), ArgA fulfills an anaplerotic role.</text>
</comment>
<evidence type="ECO:0000256" key="3">
    <source>
        <dbReference type="ARBA" id="ARBA00022571"/>
    </source>
</evidence>
<dbReference type="STRING" id="1111735.GCA_000428045_00419"/>
<keyword evidence="6 8" id="KW-0012">Acyltransferase</keyword>